<feature type="chain" id="PRO_5042938345" evidence="2">
    <location>
        <begin position="21"/>
        <end position="707"/>
    </location>
</feature>
<evidence type="ECO:0000313" key="5">
    <source>
        <dbReference type="Proteomes" id="UP001319104"/>
    </source>
</evidence>
<comment type="caution">
    <text evidence="4">The sequence shown here is derived from an EMBL/GenBank/DDBJ whole genome shotgun (WGS) entry which is preliminary data.</text>
</comment>
<dbReference type="PROSITE" id="PS52016">
    <property type="entry name" value="TONB_DEPENDENT_REC_3"/>
    <property type="match status" value="1"/>
</dbReference>
<evidence type="ECO:0000256" key="2">
    <source>
        <dbReference type="SAM" id="SignalP"/>
    </source>
</evidence>
<keyword evidence="1" id="KW-0998">Cell outer membrane</keyword>
<evidence type="ECO:0000256" key="1">
    <source>
        <dbReference type="PROSITE-ProRule" id="PRU01360"/>
    </source>
</evidence>
<dbReference type="InterPro" id="IPR039426">
    <property type="entry name" value="TonB-dep_rcpt-like"/>
</dbReference>
<gene>
    <name evidence="4" type="ORF">KI659_04445</name>
</gene>
<evidence type="ECO:0000259" key="3">
    <source>
        <dbReference type="Pfam" id="PF07715"/>
    </source>
</evidence>
<sequence length="707" mass="79626">MRNLLILFCLIALLIPPLSAQDKTSKIKENLKIYRESFTPEKIYLHLDKSHFLGGEIIWLKAYVLRASDLKATERSGVLYVDLLDDEGSAVEKLTLPVFEGESYGDITLPDDLEAGTYKLTAYTRWMRNFGEETFFQKEIQVLAEGSEIPTENASSSIPFDEHDSPLSIQVQEDAVLVTHDLPETTELILMAFSGDKMIFDQTLEENTTSVKIPREDFQTGISKFVLVNPDGDKVAEMLFFVNQEFTPTISVNLEKESYDVREEVTLSISALGLDEGNIAKLSLSVTADNFVPYQPEQENILSYFYINSEIENPLLNAGAFFNGEDDKKIELLNEALSQAKFKRYSLDDLASAKFPAIRYGNEQEINIRGQLLKNGKPVNNGEALLWLKDRFQTFVSTNTDEEGYFAFRGFYYTGEIPVVVQGGDHRGRREQVEVIMGEEEYTPPLLSNRIKTIGQPPRDYAATVLDQFRRTEAEVGAMELGELLLDEIVVEGRAEIHKPFRLHTQPDMVLFRKQLPVAPSGNILEVLQGRVAGLQVIRRGMNEFTATIRGQGTPLYLLDGMPIPENTLQMINPFDISRIEIIRRPSAAGIYGGRGGGGVIAMFTDIGYEEEIDIQGGKHIVVHRAQGFSRTRNFYSPTHEDMDYYDLPDLRSTLYWNPIIHLSNEGGKTFNFFTADTPGTYRVIIEGITTEGQALREVVTFEVGSD</sequence>
<keyword evidence="2" id="KW-0732">Signal</keyword>
<dbReference type="AlphaFoldDB" id="A0AAP2CEV6"/>
<dbReference type="SUPFAM" id="SSF56935">
    <property type="entry name" value="Porins"/>
    <property type="match status" value="1"/>
</dbReference>
<feature type="domain" description="TonB-dependent receptor plug" evidence="3">
    <location>
        <begin position="510"/>
        <end position="600"/>
    </location>
</feature>
<keyword evidence="5" id="KW-1185">Reference proteome</keyword>
<organism evidence="4 5">
    <name type="scientific">Litoribacter ruber</name>
    <dbReference type="NCBI Taxonomy" id="702568"/>
    <lineage>
        <taxon>Bacteria</taxon>
        <taxon>Pseudomonadati</taxon>
        <taxon>Bacteroidota</taxon>
        <taxon>Cytophagia</taxon>
        <taxon>Cytophagales</taxon>
        <taxon>Cyclobacteriaceae</taxon>
        <taxon>Litoribacter</taxon>
    </lineage>
</organism>
<accession>A0AAP2CEV6</accession>
<dbReference type="EMBL" id="JAHCMY010000001">
    <property type="protein sequence ID" value="MBS9523261.1"/>
    <property type="molecule type" value="Genomic_DNA"/>
</dbReference>
<keyword evidence="1" id="KW-1134">Transmembrane beta strand</keyword>
<dbReference type="InterPro" id="IPR037066">
    <property type="entry name" value="Plug_dom_sf"/>
</dbReference>
<keyword evidence="4" id="KW-0675">Receptor</keyword>
<dbReference type="Gene3D" id="2.170.130.10">
    <property type="entry name" value="TonB-dependent receptor, plug domain"/>
    <property type="match status" value="1"/>
</dbReference>
<keyword evidence="1" id="KW-0813">Transport</keyword>
<reference evidence="4 5" key="1">
    <citation type="submission" date="2021-05" db="EMBL/GenBank/DDBJ databases">
        <authorList>
            <person name="Zhang Z.D."/>
            <person name="Osman G."/>
        </authorList>
    </citation>
    <scope>NUCLEOTIDE SEQUENCE [LARGE SCALE GENOMIC DNA]</scope>
    <source>
        <strain evidence="4 5">KCTC 32217</strain>
    </source>
</reference>
<dbReference type="RefSeq" id="WP_213944118.1">
    <property type="nucleotide sequence ID" value="NZ_JAHCMY010000001.1"/>
</dbReference>
<feature type="signal peptide" evidence="2">
    <location>
        <begin position="1"/>
        <end position="20"/>
    </location>
</feature>
<dbReference type="InterPro" id="IPR012910">
    <property type="entry name" value="Plug_dom"/>
</dbReference>
<keyword evidence="1" id="KW-0472">Membrane</keyword>
<comment type="similarity">
    <text evidence="1">Belongs to the TonB-dependent receptor family.</text>
</comment>
<proteinExistence type="inferred from homology"/>
<protein>
    <submittedName>
        <fullName evidence="4">TonB-dependent receptor plug domain-containing protein</fullName>
    </submittedName>
</protein>
<dbReference type="Pfam" id="PF07715">
    <property type="entry name" value="Plug"/>
    <property type="match status" value="1"/>
</dbReference>
<evidence type="ECO:0000313" key="4">
    <source>
        <dbReference type="EMBL" id="MBS9523261.1"/>
    </source>
</evidence>
<name>A0AAP2CEV6_9BACT</name>
<dbReference type="GO" id="GO:0009279">
    <property type="term" value="C:cell outer membrane"/>
    <property type="evidence" value="ECO:0007669"/>
    <property type="project" value="UniProtKB-SubCell"/>
</dbReference>
<dbReference type="Proteomes" id="UP001319104">
    <property type="component" value="Unassembled WGS sequence"/>
</dbReference>
<keyword evidence="1" id="KW-0812">Transmembrane</keyword>
<comment type="subcellular location">
    <subcellularLocation>
        <location evidence="1">Cell outer membrane</location>
        <topology evidence="1">Multi-pass membrane protein</topology>
    </subcellularLocation>
</comment>
<dbReference type="Gene3D" id="2.60.40.1930">
    <property type="match status" value="1"/>
</dbReference>